<dbReference type="GO" id="GO:0003924">
    <property type="term" value="F:GTPase activity"/>
    <property type="evidence" value="ECO:0007669"/>
    <property type="project" value="InterPro"/>
</dbReference>
<accession>A0A7R9KD84</accession>
<organism evidence="14">
    <name type="scientific">Medioppia subpectinata</name>
    <dbReference type="NCBI Taxonomy" id="1979941"/>
    <lineage>
        <taxon>Eukaryota</taxon>
        <taxon>Metazoa</taxon>
        <taxon>Ecdysozoa</taxon>
        <taxon>Arthropoda</taxon>
        <taxon>Chelicerata</taxon>
        <taxon>Arachnida</taxon>
        <taxon>Acari</taxon>
        <taxon>Acariformes</taxon>
        <taxon>Sarcoptiformes</taxon>
        <taxon>Oribatida</taxon>
        <taxon>Brachypylina</taxon>
        <taxon>Oppioidea</taxon>
        <taxon>Oppiidae</taxon>
        <taxon>Medioppia</taxon>
    </lineage>
</organism>
<protein>
    <recommendedName>
        <fullName evidence="1">dynamin GTPase</fullName>
        <ecNumber evidence="1">3.6.5.5</ecNumber>
    </recommendedName>
</protein>
<evidence type="ECO:0000256" key="1">
    <source>
        <dbReference type="ARBA" id="ARBA00011980"/>
    </source>
</evidence>
<dbReference type="InterPro" id="IPR027417">
    <property type="entry name" value="P-loop_NTPase"/>
</dbReference>
<name>A0A7R9KD84_9ACAR</name>
<dbReference type="CDD" id="cd08771">
    <property type="entry name" value="DLP_1"/>
    <property type="match status" value="3"/>
</dbReference>
<dbReference type="EMBL" id="OC854884">
    <property type="protein sequence ID" value="CAD7620689.1"/>
    <property type="molecule type" value="Genomic_DNA"/>
</dbReference>
<dbReference type="InterPro" id="IPR030381">
    <property type="entry name" value="G_DYNAMIN_dom"/>
</dbReference>
<dbReference type="InterPro" id="IPR000375">
    <property type="entry name" value="Dynamin_stalk"/>
</dbReference>
<evidence type="ECO:0000256" key="9">
    <source>
        <dbReference type="RuleBase" id="RU003932"/>
    </source>
</evidence>
<dbReference type="Gene3D" id="3.40.50.300">
    <property type="entry name" value="P-loop containing nucleotide triphosphate hydrolases"/>
    <property type="match status" value="3"/>
</dbReference>
<keyword evidence="7" id="KW-0505">Motor protein</keyword>
<dbReference type="GO" id="GO:0005737">
    <property type="term" value="C:cytoplasm"/>
    <property type="evidence" value="ECO:0007669"/>
    <property type="project" value="TreeGrafter"/>
</dbReference>
<dbReference type="SMART" id="SM00053">
    <property type="entry name" value="DYNc"/>
    <property type="match status" value="3"/>
</dbReference>
<dbReference type="InterPro" id="IPR022812">
    <property type="entry name" value="Dynamin"/>
</dbReference>
<dbReference type="InterPro" id="IPR001849">
    <property type="entry name" value="PH_domain"/>
</dbReference>
<dbReference type="GO" id="GO:0005525">
    <property type="term" value="F:GTP binding"/>
    <property type="evidence" value="ECO:0007669"/>
    <property type="project" value="UniProtKB-KW"/>
</dbReference>
<keyword evidence="6 9" id="KW-0342">GTP-binding</keyword>
<evidence type="ECO:0000256" key="10">
    <source>
        <dbReference type="SAM" id="Coils"/>
    </source>
</evidence>
<dbReference type="PROSITE" id="PS50003">
    <property type="entry name" value="PH_DOMAIN"/>
    <property type="match status" value="2"/>
</dbReference>
<evidence type="ECO:0000313" key="14">
    <source>
        <dbReference type="EMBL" id="CAD7620689.1"/>
    </source>
</evidence>
<dbReference type="Pfam" id="PF00169">
    <property type="entry name" value="PH"/>
    <property type="match status" value="2"/>
</dbReference>
<keyword evidence="2" id="KW-0254">Endocytosis</keyword>
<dbReference type="Gene3D" id="1.20.120.1240">
    <property type="entry name" value="Dynamin, middle domain"/>
    <property type="match status" value="3"/>
</dbReference>
<dbReference type="PROSITE" id="PS51388">
    <property type="entry name" value="GED"/>
    <property type="match status" value="2"/>
</dbReference>
<keyword evidence="10" id="KW-0175">Coiled coil</keyword>
<evidence type="ECO:0000259" key="12">
    <source>
        <dbReference type="PROSITE" id="PS51388"/>
    </source>
</evidence>
<reference evidence="14" key="1">
    <citation type="submission" date="2020-11" db="EMBL/GenBank/DDBJ databases">
        <authorList>
            <person name="Tran Van P."/>
        </authorList>
    </citation>
    <scope>NUCLEOTIDE SEQUENCE</scope>
</reference>
<dbReference type="Pfam" id="PF01031">
    <property type="entry name" value="Dynamin_M"/>
    <property type="match status" value="3"/>
</dbReference>
<evidence type="ECO:0000256" key="8">
    <source>
        <dbReference type="ARBA" id="ARBA00048040"/>
    </source>
</evidence>
<dbReference type="InterPro" id="IPR019762">
    <property type="entry name" value="Dynamin_GTPase_CS"/>
</dbReference>
<dbReference type="Pfam" id="PF00350">
    <property type="entry name" value="Dynamin_N"/>
    <property type="match status" value="3"/>
</dbReference>
<dbReference type="SUPFAM" id="SSF52540">
    <property type="entry name" value="P-loop containing nucleoside triphosphate hydrolases"/>
    <property type="match status" value="3"/>
</dbReference>
<dbReference type="InterPro" id="IPR045063">
    <property type="entry name" value="Dynamin_N"/>
</dbReference>
<feature type="domain" description="GED" evidence="12">
    <location>
        <begin position="1260"/>
        <end position="1352"/>
    </location>
</feature>
<dbReference type="EMBL" id="CAJPIZ010000309">
    <property type="protein sequence ID" value="CAG2101119.1"/>
    <property type="molecule type" value="Genomic_DNA"/>
</dbReference>
<dbReference type="FunFam" id="3.40.50.300:FF:000045">
    <property type="entry name" value="dynamin-1 isoform X2"/>
    <property type="match status" value="1"/>
</dbReference>
<dbReference type="Proteomes" id="UP000759131">
    <property type="component" value="Unassembled WGS sequence"/>
</dbReference>
<comment type="similarity">
    <text evidence="9">Belongs to the TRAFAC class dynamin-like GTPase superfamily. Dynamin/Fzo/YdjA family.</text>
</comment>
<dbReference type="PRINTS" id="PR00195">
    <property type="entry name" value="DYNAMIN"/>
</dbReference>
<dbReference type="EC" id="3.6.5.5" evidence="1"/>
<evidence type="ECO:0000313" key="15">
    <source>
        <dbReference type="Proteomes" id="UP000759131"/>
    </source>
</evidence>
<dbReference type="OrthoDB" id="5061070at2759"/>
<dbReference type="GO" id="GO:0005874">
    <property type="term" value="C:microtubule"/>
    <property type="evidence" value="ECO:0007669"/>
    <property type="project" value="UniProtKB-KW"/>
</dbReference>
<evidence type="ECO:0000256" key="7">
    <source>
        <dbReference type="ARBA" id="ARBA00023175"/>
    </source>
</evidence>
<dbReference type="PROSITE" id="PS00410">
    <property type="entry name" value="G_DYNAMIN_1"/>
    <property type="match status" value="2"/>
</dbReference>
<evidence type="ECO:0000256" key="5">
    <source>
        <dbReference type="ARBA" id="ARBA00022801"/>
    </source>
</evidence>
<dbReference type="GO" id="GO:0031623">
    <property type="term" value="P:receptor internalization"/>
    <property type="evidence" value="ECO:0007669"/>
    <property type="project" value="TreeGrafter"/>
</dbReference>
<keyword evidence="3" id="KW-0493">Microtubule</keyword>
<dbReference type="Pfam" id="PF02212">
    <property type="entry name" value="GED"/>
    <property type="match status" value="3"/>
</dbReference>
<feature type="domain" description="Dynamin-type G" evidence="13">
    <location>
        <begin position="16"/>
        <end position="287"/>
    </location>
</feature>
<dbReference type="InterPro" id="IPR003130">
    <property type="entry name" value="GED"/>
</dbReference>
<dbReference type="PANTHER" id="PTHR11566">
    <property type="entry name" value="DYNAMIN"/>
    <property type="match status" value="1"/>
</dbReference>
<feature type="domain" description="Dynamin-type G" evidence="13">
    <location>
        <begin position="724"/>
        <end position="988"/>
    </location>
</feature>
<keyword evidence="5" id="KW-0378">Hydrolase</keyword>
<evidence type="ECO:0000259" key="13">
    <source>
        <dbReference type="PROSITE" id="PS51718"/>
    </source>
</evidence>
<dbReference type="GO" id="GO:0005886">
    <property type="term" value="C:plasma membrane"/>
    <property type="evidence" value="ECO:0007669"/>
    <property type="project" value="TreeGrafter"/>
</dbReference>
<dbReference type="InterPro" id="IPR011993">
    <property type="entry name" value="PH-like_dom_sf"/>
</dbReference>
<dbReference type="PANTHER" id="PTHR11566:SF212">
    <property type="entry name" value="DYNAMIN"/>
    <property type="match status" value="1"/>
</dbReference>
<evidence type="ECO:0000256" key="3">
    <source>
        <dbReference type="ARBA" id="ARBA00022701"/>
    </source>
</evidence>
<feature type="domain" description="Dynamin-type G" evidence="13">
    <location>
        <begin position="1376"/>
        <end position="1645"/>
    </location>
</feature>
<gene>
    <name evidence="14" type="ORF">OSB1V03_LOCUS1170</name>
</gene>
<proteinExistence type="inferred from homology"/>
<feature type="domain" description="GED" evidence="12">
    <location>
        <begin position="2008"/>
        <end position="2098"/>
    </location>
</feature>
<dbReference type="SUPFAM" id="SSF50729">
    <property type="entry name" value="PH domain-like"/>
    <property type="match status" value="2"/>
</dbReference>
<dbReference type="PROSITE" id="PS51718">
    <property type="entry name" value="G_DYNAMIN_2"/>
    <property type="match status" value="3"/>
</dbReference>
<feature type="domain" description="PH" evidence="11">
    <location>
        <begin position="1857"/>
        <end position="1964"/>
    </location>
</feature>
<evidence type="ECO:0000256" key="4">
    <source>
        <dbReference type="ARBA" id="ARBA00022741"/>
    </source>
</evidence>
<dbReference type="Gene3D" id="2.30.29.30">
    <property type="entry name" value="Pleckstrin-homology domain (PH domain)/Phosphotyrosine-binding domain (PTB)"/>
    <property type="match status" value="2"/>
</dbReference>
<keyword evidence="4 9" id="KW-0547">Nucleotide-binding</keyword>
<evidence type="ECO:0000256" key="6">
    <source>
        <dbReference type="ARBA" id="ARBA00023134"/>
    </source>
</evidence>
<sequence>MDMVNELQEKLKDSVDFDLPQIVVIGGQSSGKSSVLESIVGRDFLPRGSGIVTRRPLVLQLISNKEITEDFGEFSHSPGNQFCDFEEIRNEIIAETNREVPEDCGISPIPINLKIHSPDVLDLTLVDLPGMTRVAVGDQPKDIEYQIEEMILKYISKDNCLILAVTAANQDLATSDALKLANKVDPEGNRTIGVLTKLDLMDSGTDARDILIGNHGIRLKRGFHGVVNRSQKDIDNNKDIKKALEDERKYFMNHPSYGPSMAKRMGINHLQQFLQTELFDHINARLPPLKAKTKKELSNVNEELDKIEFPENSIEKERLLIQTIESFRNHFKNSMGGNVWEVDVNGLSCGAVINVLMNHTFPKEIDLLFYDEKSLNRKIGTAIQNSYGTRLGVFIPDAAFTSCVGPQIDMFIKPSIGCIDWVSDEITKTINKCLDDINCFPILHKIFADLTLDFVNESNKRCKQIVDHLIKMEKCYPNTLHEDFIEMIGKTTPIATAQVYGTALTVQQNTQNLKCDWISYQKNDLWFVLKEKTLYWFRDEKQTVKKGSLELKGCTVVMKDWKLALILPKTYRISRQLILSFNSAEATTKWYRCLSSNGVKTRPITTAPKGIDWDSICDESFESSSQLSVNCVTQDITFPDVMNTQVDEVKRYLHTYFVVLKKIFKDRLPKLCQLELINATSEFIRTELQVRIRDQFSTIDEIIGEDPDKELRIDKADKLKNTVVFDLPQIVVIGGQSSGKSSVLESIVGRDFLPRGTVILCIDFADLAQFSHSDKQFYDFDEIRDEIIAETNRVVDEDCGISPKPINLKIHSPDVLDLTLVDLPGMTRVAVGNQPKDIEFQIEKMVLEYISCENCLILAVTAANQGIYCCDDLATSDALKLANKVDPEGNRTIGVLTKLDLMDKGTDARNILIGNHGIRLKRGFYGVVNRSQKDIDNNKDIKKALEDEHKYFAKHPSYGPSMAKRMGIKHLQQFLQSQLSEHIANRLPPLKAKTEFKLDEINEELLKIEFPEESADKEKHLIQTIDLFCTQFKSAMGGSVWEVGVNDLSCGAVIKVLMNNTFPKQIDLLFYDEKSLNRKIATAIQNSFGTRLVVFIPDAAFTSCVGPQIEMFRKPAIACIDWVTDEITKTITKCLDDINCFPNLKKSLSDLTLDFVRESNKRCKQMVDHLIEMEKCYPNTLHEDFIEMINYRISHEFVLEFVSYEVMNKWYKWLIEAGVKNRPTAAVPVINWDSKCDESFESSSQLRKDMASPDVMQSQVDEVKRYLHSYFVILKKTFKDRLPKLCQLELINATSKFIKSELIFKIRDQYNQKIDEIIGEDPDKELRIELMDSKKDYIEAIAIMDKAIPDILMAKFAQNLIQVVNELQDKLKNTIAFDLPQIVVIGGQSSGKSSVLESIVGRDFLPRGSGIVTRRPLVLQLISNKDITEDFGEFVHSPGNQFRDFNEIRDEIIAETDREVLDCGISSKPINLKIYSPDVLDLTLVDLPGMTRVAVGNQPKDIEARIEEMILEYISGENCLILAVTAANQDLATSDALKLANKVDPEGNRTIGVLTKLDLMDKGTDASDIINGNHPIRLKRGFHGVVNRSQKDIENNKDIKKALEDEHEFFEEHESYGLSIERMGIKHLQQYLQTELSKHIAKRLPPLKAKTELNLSKVNEKLKRIEFPESIMEKERLLAQTIESFCNNFNIAMGGSVWKVDVNNPSCGAVINVLMNDSFPKEIDLLFYDEKSLNRKIATAIQNSFGTRSGVFIPDAAFTSCVGPLIDLFIKPSIACIDWVTDEITNTIHKCLKDINCFSNLNKIFAKFTMDFILESNNKCKEIVDHLIEMEKCYPNTHHEDFIEMIGDGKTIAVDPDIQMDGKVVLPQTIQQNAQNLMSDWISYQKNDLYFVLKDTTLCWFKDEKQNGKKGSLELKGCQIASNSDVKLALVLSKSYRITNQFILTFNTQFPRDKWYNWIAKAGVTVATNQTIKSIVWQSKYGDSIDGSQLSANDMFQDVAFPDMHSQVDEVKRYLHTYFVILKKTFKDRLPKLCQLELINATSKFIRTELQVRFRDQLTIDEIIGEDPDKELRIKLEISKKEYTDAIAIMNKYSKMRL</sequence>
<feature type="coiled-coil region" evidence="10">
    <location>
        <begin position="1586"/>
        <end position="1613"/>
    </location>
</feature>
<dbReference type="SMART" id="SM00233">
    <property type="entry name" value="PH"/>
    <property type="match status" value="2"/>
</dbReference>
<dbReference type="InterPro" id="IPR020850">
    <property type="entry name" value="GED_dom"/>
</dbReference>
<feature type="domain" description="PH" evidence="11">
    <location>
        <begin position="496"/>
        <end position="599"/>
    </location>
</feature>
<dbReference type="InterPro" id="IPR001401">
    <property type="entry name" value="Dynamin_GTPase"/>
</dbReference>
<dbReference type="GO" id="GO:0008017">
    <property type="term" value="F:microtubule binding"/>
    <property type="evidence" value="ECO:0007669"/>
    <property type="project" value="TreeGrafter"/>
</dbReference>
<evidence type="ECO:0000256" key="2">
    <source>
        <dbReference type="ARBA" id="ARBA00022583"/>
    </source>
</evidence>
<comment type="catalytic activity">
    <reaction evidence="8">
        <text>GTP + H2O = GDP + phosphate + H(+)</text>
        <dbReference type="Rhea" id="RHEA:19669"/>
        <dbReference type="ChEBI" id="CHEBI:15377"/>
        <dbReference type="ChEBI" id="CHEBI:15378"/>
        <dbReference type="ChEBI" id="CHEBI:37565"/>
        <dbReference type="ChEBI" id="CHEBI:43474"/>
        <dbReference type="ChEBI" id="CHEBI:58189"/>
        <dbReference type="EC" id="3.6.5.5"/>
    </reaction>
</comment>
<evidence type="ECO:0000259" key="11">
    <source>
        <dbReference type="PROSITE" id="PS50003"/>
    </source>
</evidence>
<keyword evidence="15" id="KW-1185">Reference proteome</keyword>
<dbReference type="CDD" id="cd00821">
    <property type="entry name" value="PH"/>
    <property type="match status" value="1"/>
</dbReference>